<name>A0A926IBW7_9FIRM</name>
<feature type="domain" description="RNA polymerase sigma factor 70 region 4 type 2" evidence="1">
    <location>
        <begin position="41"/>
        <end position="92"/>
    </location>
</feature>
<protein>
    <recommendedName>
        <fullName evidence="1">RNA polymerase sigma factor 70 region 4 type 2 domain-containing protein</fullName>
    </recommendedName>
</protein>
<evidence type="ECO:0000313" key="2">
    <source>
        <dbReference type="EMBL" id="MBC8584562.1"/>
    </source>
</evidence>
<accession>A0A926IBW7</accession>
<reference evidence="2" key="1">
    <citation type="submission" date="2020-08" db="EMBL/GenBank/DDBJ databases">
        <title>Genome public.</title>
        <authorList>
            <person name="Liu C."/>
            <person name="Sun Q."/>
        </authorList>
    </citation>
    <scope>NUCLEOTIDE SEQUENCE</scope>
    <source>
        <strain evidence="2">NSJ-64</strain>
    </source>
</reference>
<dbReference type="RefSeq" id="WP_262394393.1">
    <property type="nucleotide sequence ID" value="NZ_JACRTD010000002.1"/>
</dbReference>
<keyword evidence="3" id="KW-1185">Reference proteome</keyword>
<dbReference type="Proteomes" id="UP000623678">
    <property type="component" value="Unassembled WGS sequence"/>
</dbReference>
<organism evidence="2 3">
    <name type="scientific">Youxingia wuxianensis</name>
    <dbReference type="NCBI Taxonomy" id="2763678"/>
    <lineage>
        <taxon>Bacteria</taxon>
        <taxon>Bacillati</taxon>
        <taxon>Bacillota</taxon>
        <taxon>Clostridia</taxon>
        <taxon>Eubacteriales</taxon>
        <taxon>Oscillospiraceae</taxon>
        <taxon>Youxingia</taxon>
    </lineage>
</organism>
<dbReference type="AlphaFoldDB" id="A0A926IBW7"/>
<dbReference type="Gene3D" id="1.10.10.10">
    <property type="entry name" value="Winged helix-like DNA-binding domain superfamily/Winged helix DNA-binding domain"/>
    <property type="match status" value="1"/>
</dbReference>
<dbReference type="InterPro" id="IPR013249">
    <property type="entry name" value="RNA_pol_sigma70_r4_t2"/>
</dbReference>
<evidence type="ECO:0000313" key="3">
    <source>
        <dbReference type="Proteomes" id="UP000623678"/>
    </source>
</evidence>
<dbReference type="Pfam" id="PF08281">
    <property type="entry name" value="Sigma70_r4_2"/>
    <property type="match status" value="1"/>
</dbReference>
<evidence type="ECO:0000259" key="1">
    <source>
        <dbReference type="Pfam" id="PF08281"/>
    </source>
</evidence>
<proteinExistence type="predicted"/>
<dbReference type="InterPro" id="IPR036388">
    <property type="entry name" value="WH-like_DNA-bd_sf"/>
</dbReference>
<sequence>MFNRENKSILWKTDNFQHLVETMAPLSGFNNYKRREIYRSLVYNAIETMPSSLQDTLTMHYLQGLGIGEIARRCGIHRTTVTRRLALAKRKIQQLLILFENSSSFPS</sequence>
<dbReference type="GO" id="GO:0003677">
    <property type="term" value="F:DNA binding"/>
    <property type="evidence" value="ECO:0007669"/>
    <property type="project" value="InterPro"/>
</dbReference>
<dbReference type="GO" id="GO:0016987">
    <property type="term" value="F:sigma factor activity"/>
    <property type="evidence" value="ECO:0007669"/>
    <property type="project" value="InterPro"/>
</dbReference>
<dbReference type="GO" id="GO:0006352">
    <property type="term" value="P:DNA-templated transcription initiation"/>
    <property type="evidence" value="ECO:0007669"/>
    <property type="project" value="InterPro"/>
</dbReference>
<dbReference type="InterPro" id="IPR013324">
    <property type="entry name" value="RNA_pol_sigma_r3/r4-like"/>
</dbReference>
<gene>
    <name evidence="2" type="ORF">H8705_03095</name>
</gene>
<dbReference type="EMBL" id="JACRTD010000002">
    <property type="protein sequence ID" value="MBC8584562.1"/>
    <property type="molecule type" value="Genomic_DNA"/>
</dbReference>
<comment type="caution">
    <text evidence="2">The sequence shown here is derived from an EMBL/GenBank/DDBJ whole genome shotgun (WGS) entry which is preliminary data.</text>
</comment>
<dbReference type="SUPFAM" id="SSF88659">
    <property type="entry name" value="Sigma3 and sigma4 domains of RNA polymerase sigma factors"/>
    <property type="match status" value="1"/>
</dbReference>